<feature type="region of interest" description="Disordered" evidence="8">
    <location>
        <begin position="1409"/>
        <end position="1488"/>
    </location>
</feature>
<keyword evidence="5" id="KW-0833">Ubl conjugation pathway</keyword>
<keyword evidence="4" id="KW-0645">Protease</keyword>
<feature type="compositionally biased region" description="Polar residues" evidence="8">
    <location>
        <begin position="412"/>
        <end position="424"/>
    </location>
</feature>
<dbReference type="InterPro" id="IPR018200">
    <property type="entry name" value="USP_CS"/>
</dbReference>
<dbReference type="Gene3D" id="3.90.70.10">
    <property type="entry name" value="Cysteine proteinases"/>
    <property type="match status" value="2"/>
</dbReference>
<evidence type="ECO:0000259" key="9">
    <source>
        <dbReference type="PROSITE" id="PS50235"/>
    </source>
</evidence>
<dbReference type="GO" id="GO:0004843">
    <property type="term" value="F:cysteine-type deubiquitinase activity"/>
    <property type="evidence" value="ECO:0007669"/>
    <property type="project" value="InterPro"/>
</dbReference>
<evidence type="ECO:0000313" key="11">
    <source>
        <dbReference type="Proteomes" id="UP001314263"/>
    </source>
</evidence>
<feature type="compositionally biased region" description="Basic residues" evidence="8">
    <location>
        <begin position="288"/>
        <end position="298"/>
    </location>
</feature>
<keyword evidence="11" id="KW-1185">Reference proteome</keyword>
<dbReference type="EMBL" id="CAUYUE010000018">
    <property type="protein sequence ID" value="CAK0787944.1"/>
    <property type="molecule type" value="Genomic_DNA"/>
</dbReference>
<feature type="compositionally biased region" description="Low complexity" evidence="8">
    <location>
        <begin position="1688"/>
        <end position="1699"/>
    </location>
</feature>
<feature type="compositionally biased region" description="Polar residues" evidence="8">
    <location>
        <begin position="1442"/>
        <end position="1460"/>
    </location>
</feature>
<evidence type="ECO:0000256" key="4">
    <source>
        <dbReference type="ARBA" id="ARBA00022670"/>
    </source>
</evidence>
<feature type="compositionally biased region" description="Polar residues" evidence="8">
    <location>
        <begin position="1284"/>
        <end position="1295"/>
    </location>
</feature>
<feature type="compositionally biased region" description="Low complexity" evidence="8">
    <location>
        <begin position="1543"/>
        <end position="1560"/>
    </location>
</feature>
<evidence type="ECO:0000256" key="6">
    <source>
        <dbReference type="ARBA" id="ARBA00022801"/>
    </source>
</evidence>
<dbReference type="PROSITE" id="PS50235">
    <property type="entry name" value="USP_3"/>
    <property type="match status" value="1"/>
</dbReference>
<feature type="compositionally biased region" description="Low complexity" evidence="8">
    <location>
        <begin position="827"/>
        <end position="841"/>
    </location>
</feature>
<dbReference type="InterPro" id="IPR001394">
    <property type="entry name" value="Peptidase_C19_UCH"/>
</dbReference>
<dbReference type="PROSITE" id="PS00972">
    <property type="entry name" value="USP_1"/>
    <property type="match status" value="1"/>
</dbReference>
<dbReference type="Pfam" id="PF00443">
    <property type="entry name" value="UCH"/>
    <property type="match status" value="2"/>
</dbReference>
<evidence type="ECO:0000313" key="10">
    <source>
        <dbReference type="EMBL" id="CAK0787944.1"/>
    </source>
</evidence>
<dbReference type="Proteomes" id="UP001314263">
    <property type="component" value="Unassembled WGS sequence"/>
</dbReference>
<keyword evidence="6" id="KW-0378">Hydrolase</keyword>
<comment type="catalytic activity">
    <reaction evidence="1">
        <text>Thiol-dependent hydrolysis of ester, thioester, amide, peptide and isopeptide bonds formed by the C-terminal Gly of ubiquitin (a 76-residue protein attached to proteins as an intracellular targeting signal).</text>
        <dbReference type="EC" id="3.4.19.12"/>
    </reaction>
</comment>
<dbReference type="PANTHER" id="PTHR21646">
    <property type="entry name" value="UBIQUITIN CARBOXYL-TERMINAL HYDROLASE"/>
    <property type="match status" value="1"/>
</dbReference>
<feature type="compositionally biased region" description="Basic and acidic residues" evidence="8">
    <location>
        <begin position="843"/>
        <end position="856"/>
    </location>
</feature>
<feature type="region of interest" description="Disordered" evidence="8">
    <location>
        <begin position="247"/>
        <end position="316"/>
    </location>
</feature>
<feature type="compositionally biased region" description="Basic and acidic residues" evidence="8">
    <location>
        <begin position="1713"/>
        <end position="1726"/>
    </location>
</feature>
<evidence type="ECO:0000256" key="1">
    <source>
        <dbReference type="ARBA" id="ARBA00000707"/>
    </source>
</evidence>
<feature type="compositionally biased region" description="Basic residues" evidence="8">
    <location>
        <begin position="1"/>
        <end position="22"/>
    </location>
</feature>
<comment type="similarity">
    <text evidence="2">Belongs to the peptidase C19 family.</text>
</comment>
<protein>
    <recommendedName>
        <fullName evidence="3">ubiquitinyl hydrolase 1</fullName>
        <ecNumber evidence="3">3.4.19.12</ecNumber>
    </recommendedName>
</protein>
<feature type="compositionally biased region" description="Polar residues" evidence="8">
    <location>
        <begin position="1223"/>
        <end position="1233"/>
    </location>
</feature>
<dbReference type="EC" id="3.4.19.12" evidence="3"/>
<feature type="region of interest" description="Disordered" evidence="8">
    <location>
        <begin position="1076"/>
        <end position="1295"/>
    </location>
</feature>
<organism evidence="10 11">
    <name type="scientific">Coccomyxa viridis</name>
    <dbReference type="NCBI Taxonomy" id="1274662"/>
    <lineage>
        <taxon>Eukaryota</taxon>
        <taxon>Viridiplantae</taxon>
        <taxon>Chlorophyta</taxon>
        <taxon>core chlorophytes</taxon>
        <taxon>Trebouxiophyceae</taxon>
        <taxon>Trebouxiophyceae incertae sedis</taxon>
        <taxon>Coccomyxaceae</taxon>
        <taxon>Coccomyxa</taxon>
    </lineage>
</organism>
<feature type="region of interest" description="Disordered" evidence="8">
    <location>
        <begin position="1"/>
        <end position="37"/>
    </location>
</feature>
<dbReference type="SUPFAM" id="SSF54001">
    <property type="entry name" value="Cysteine proteinases"/>
    <property type="match status" value="2"/>
</dbReference>
<feature type="region of interest" description="Disordered" evidence="8">
    <location>
        <begin position="398"/>
        <end position="458"/>
    </location>
</feature>
<dbReference type="InterPro" id="IPR038765">
    <property type="entry name" value="Papain-like_cys_pep_sf"/>
</dbReference>
<sequence length="1789" mass="185679">MGKQRKQRQQPSKKKVQVKQKLAKQDPAGTAPAKKPVDAIAPEDANNICVYGLNNLGNTCFFNSALQVLVSVPQLRDCCLQPMDTHPVKKGPIGAALQELVQSVYGHKELSQAQSAKVGKLSQREGNPVFSPSRLLAAVCKAAPQFKGGQQQDSHELLGKLIEGLLAEEVRATKTLQQAEGLGSDTASASMTEALFGGVLSSQVICNDCGHKAVTLEPFYSLSLPIPSKLRSASSAQLNTKRRMKRIAKKDKGGGKAAVEEPSSSIPAQEQAKLAAKQDRMKEIQGKKPAKIGKKTARRLAATAKAGHAEQGFREPLPSLADDSAAAEANTGTTPEPNSAQTGFAANEAATDTSGGVSEEQPEGRLLGGCEPDDSAESSITSIGVGLGAVDVNTSQEASARLARPQARSLAGSLQSSGEPSETSLADEDASGKPLPPRPKLCAGGDAAHASMPGHVAQSDTCISRDVDTLTMNAGEHTGFPLSAGATTAQARRQSVLASGQPSSHRHKAQGAQQQTSRQQMADLSRQMHGASLAPEGESSAGPWGTAHSCPSSEDEEELSPPAPQATAGRGSSEEGTRSTSCRLPSSSAALPSATSTALLLREGSGESFPEPGWTASGQPSARLLGGGEGTCQSDSRHTNGFSSHCSGNMDHASMHQSSVSKAVPGKGSSDPGMHAPASAGTTRLPEGDGRDEQQKDSKQHSILVSEAEAGKDGSSPQTRQDPGSRQELGEELQQEHSLGSASMASSIASIDARLYEGLDSLQGEPSTMGDLSSESEEDAAVAAERLRLGDFDVKAHAEDGTRKEAPAEPGNQTHEGESDGEGASLSTSAHAETATPAAGEPEADRESEAGRESEAEDLLKEVTLEGCLAAFFAKEEVTWVCPKEAKAGSGAGGGERQSLEMSSQSMDVSTPVAANKLKRRSVSFSDEAPKVKYVPGSAEQRGTNFVLALSGERPFCRPLKHDGAYFLLTAEVDGQTKNSIFLGLQGQDEADETREALESCNAIGGAIEFTSVSIDAIKDPADEDEQARVMSQAQALLDCVADLVAHCGVPGAVAVLQEGLQLRWGASWAPGHHSPDSWRILGQSPSPDGPVAWECPPADEAGASPRPKGDSVYVSREPLGKHSPSSTDAESPLTRLKSRLGTFSQPIPEGSSGSSAISPDSNAGEGAAQARGSLPNGVSGQHEQGSLQDGHVPDASSEGGAPGELKQTSALSAALSDGLKPVSSQNSDSSQAGDRLSAASSAGGSDASSFQELAEEKHGHSAPRSIPGSGRQAGRAHAPRAAQRSSPSGVSSATGTALFWTGSQALGISFADDAGSAESLENYVGDHAPAALAAGDGQDLSCSPLEAKAKVYGTAFEGAASPEPEDDCGPEHDSINNISPGTSPMNGLQHVNDGKHMGVLHNSLKGPPAEEAVVESTGEDARQRSVGDIAAAAVAEVDAESPQQDAKGSQKAQPASSMSGELPPGEQLSEQGSVDEERDALGVSPDLKHLKSVPELVKASPEATQADAPLAVSPITLSPAAKERPERPAKEAQEKASSFLADSSPPASRQSTSRSTSMDRMTRGILRNKIASPVKCQAVKGYLIHRAPEVLTLHLKRFQQDLSGRLRKIDGPVPFPGALDLSPYCDPEGKDAAGACYSLVGIVEHQGSMAAGHYDSYSARLPSGQPSRPHPASPEQAAKPAGPSKHATAPTAAAPTPTSEKAVPNGALPEGRAAKEHVGEVDDADSTRALRATKLARSVLQERLAAGRGKLDAEEMLWFRNSDAHVKRVSWEQVASCDPYFLMYVRTH</sequence>
<feature type="domain" description="USP" evidence="9">
    <location>
        <begin position="51"/>
        <end position="1788"/>
    </location>
</feature>
<dbReference type="GO" id="GO:0016579">
    <property type="term" value="P:protein deubiquitination"/>
    <property type="evidence" value="ECO:0007669"/>
    <property type="project" value="InterPro"/>
</dbReference>
<keyword evidence="7" id="KW-0788">Thiol protease</keyword>
<accession>A0AAV1ILE3</accession>
<feature type="region of interest" description="Disordered" evidence="8">
    <location>
        <begin position="799"/>
        <end position="856"/>
    </location>
</feature>
<feature type="compositionally biased region" description="Low complexity" evidence="8">
    <location>
        <begin position="584"/>
        <end position="601"/>
    </location>
</feature>
<feature type="compositionally biased region" description="Low complexity" evidence="8">
    <location>
        <begin position="1238"/>
        <end position="1250"/>
    </location>
</feature>
<comment type="caution">
    <text evidence="10">The sequence shown here is derived from an EMBL/GenBank/DDBJ whole genome shotgun (WGS) entry which is preliminary data.</text>
</comment>
<feature type="compositionally biased region" description="Polar residues" evidence="8">
    <location>
        <begin position="1177"/>
        <end position="1188"/>
    </location>
</feature>
<dbReference type="InterPro" id="IPR050185">
    <property type="entry name" value="Ub_carboxyl-term_hydrolase"/>
</dbReference>
<feature type="region of interest" description="Disordered" evidence="8">
    <location>
        <begin position="348"/>
        <end position="379"/>
    </location>
</feature>
<reference evidence="10 11" key="1">
    <citation type="submission" date="2023-10" db="EMBL/GenBank/DDBJ databases">
        <authorList>
            <person name="Maclean D."/>
            <person name="Macfadyen A."/>
        </authorList>
    </citation>
    <scope>NUCLEOTIDE SEQUENCE [LARGE SCALE GENOMIC DNA]</scope>
</reference>
<dbReference type="InterPro" id="IPR028889">
    <property type="entry name" value="USP"/>
</dbReference>
<feature type="region of interest" description="Disordered" evidence="8">
    <location>
        <begin position="759"/>
        <end position="780"/>
    </location>
</feature>
<feature type="compositionally biased region" description="Basic and acidic residues" evidence="8">
    <location>
        <begin position="276"/>
        <end position="286"/>
    </location>
</feature>
<name>A0AAV1ILE3_9CHLO</name>
<proteinExistence type="inferred from homology"/>
<feature type="region of interest" description="Disordered" evidence="8">
    <location>
        <begin position="478"/>
        <end position="745"/>
    </location>
</feature>
<gene>
    <name evidence="10" type="ORF">CVIRNUC_011166</name>
</gene>
<evidence type="ECO:0000256" key="8">
    <source>
        <dbReference type="SAM" id="MobiDB-lite"/>
    </source>
</evidence>
<feature type="compositionally biased region" description="Low complexity" evidence="8">
    <location>
        <begin position="1147"/>
        <end position="1162"/>
    </location>
</feature>
<feature type="compositionally biased region" description="Polar residues" evidence="8">
    <location>
        <begin position="485"/>
        <end position="503"/>
    </location>
</feature>
<feature type="compositionally biased region" description="Basic and acidic residues" evidence="8">
    <location>
        <begin position="1522"/>
        <end position="1535"/>
    </location>
</feature>
<evidence type="ECO:0000256" key="3">
    <source>
        <dbReference type="ARBA" id="ARBA00012759"/>
    </source>
</evidence>
<dbReference type="PANTHER" id="PTHR21646:SF24">
    <property type="entry name" value="UBIQUITIN CARBOXYL-TERMINAL HYDROLASE"/>
    <property type="match status" value="1"/>
</dbReference>
<dbReference type="PROSITE" id="PS00973">
    <property type="entry name" value="USP_2"/>
    <property type="match status" value="1"/>
</dbReference>
<evidence type="ECO:0000256" key="7">
    <source>
        <dbReference type="ARBA" id="ARBA00022807"/>
    </source>
</evidence>
<evidence type="ECO:0000256" key="2">
    <source>
        <dbReference type="ARBA" id="ARBA00009085"/>
    </source>
</evidence>
<feature type="region of interest" description="Disordered" evidence="8">
    <location>
        <begin position="1500"/>
        <end position="1561"/>
    </location>
</feature>
<feature type="region of interest" description="Disordered" evidence="8">
    <location>
        <begin position="1657"/>
        <end position="1726"/>
    </location>
</feature>
<evidence type="ECO:0000256" key="5">
    <source>
        <dbReference type="ARBA" id="ARBA00022786"/>
    </source>
</evidence>
<feature type="compositionally biased region" description="Low complexity" evidence="8">
    <location>
        <begin position="510"/>
        <end position="522"/>
    </location>
</feature>
<feature type="compositionally biased region" description="Basic and acidic residues" evidence="8">
    <location>
        <begin position="686"/>
        <end position="700"/>
    </location>
</feature>
<feature type="compositionally biased region" description="Polar residues" evidence="8">
    <location>
        <begin position="631"/>
        <end position="647"/>
    </location>
</feature>